<proteinExistence type="predicted"/>
<reference evidence="2 3" key="1">
    <citation type="submission" date="2019-04" db="EMBL/GenBank/DDBJ databases">
        <title>Sphingobacterium olei sp. nov., isolated from oil-contaminated soil.</title>
        <authorList>
            <person name="Liu B."/>
        </authorList>
    </citation>
    <scope>NUCLEOTIDE SEQUENCE [LARGE SCALE GENOMIC DNA]</scope>
    <source>
        <strain evidence="2 3">HAL-9</strain>
    </source>
</reference>
<feature type="transmembrane region" description="Helical" evidence="1">
    <location>
        <begin position="6"/>
        <end position="25"/>
    </location>
</feature>
<accession>A0A4U0P053</accession>
<organism evidence="2 3">
    <name type="scientific">Sphingobacterium olei</name>
    <dbReference type="NCBI Taxonomy" id="2571155"/>
    <lineage>
        <taxon>Bacteria</taxon>
        <taxon>Pseudomonadati</taxon>
        <taxon>Bacteroidota</taxon>
        <taxon>Sphingobacteriia</taxon>
        <taxon>Sphingobacteriales</taxon>
        <taxon>Sphingobacteriaceae</taxon>
        <taxon>Sphingobacterium</taxon>
    </lineage>
</organism>
<keyword evidence="1" id="KW-0812">Transmembrane</keyword>
<keyword evidence="3" id="KW-1185">Reference proteome</keyword>
<keyword evidence="1" id="KW-1133">Transmembrane helix</keyword>
<dbReference type="RefSeq" id="WP_136901813.1">
    <property type="nucleotide sequence ID" value="NZ_SUME01000005.1"/>
</dbReference>
<gene>
    <name evidence="2" type="ORF">FAZ15_13325</name>
</gene>
<comment type="caution">
    <text evidence="2">The sequence shown here is derived from an EMBL/GenBank/DDBJ whole genome shotgun (WGS) entry which is preliminary data.</text>
</comment>
<evidence type="ECO:0000256" key="1">
    <source>
        <dbReference type="SAM" id="Phobius"/>
    </source>
</evidence>
<dbReference type="EMBL" id="SUME01000005">
    <property type="protein sequence ID" value="TJZ59872.1"/>
    <property type="molecule type" value="Genomic_DNA"/>
</dbReference>
<dbReference type="AlphaFoldDB" id="A0A4U0P053"/>
<dbReference type="Proteomes" id="UP000306808">
    <property type="component" value="Unassembled WGS sequence"/>
</dbReference>
<name>A0A4U0P053_9SPHI</name>
<keyword evidence="1" id="KW-0472">Membrane</keyword>
<evidence type="ECO:0000313" key="2">
    <source>
        <dbReference type="EMBL" id="TJZ59872.1"/>
    </source>
</evidence>
<protein>
    <submittedName>
        <fullName evidence="2">Uncharacterized protein</fullName>
    </submittedName>
</protein>
<sequence>MNTVFILSSGILSFGALFFIHQLTLSKRLQRFANLRMRILKKDEDREHNKTTGTFLFHMEATDRRLCKVVIAAIRFPGTKLQVHIADQPTIVVKDLYEPLPVCAVGFSCDRDKLERISDRQCAVEVEGYMFLEKEQQVPFIYKVNMRLQPALQSNAMEVMA</sequence>
<evidence type="ECO:0000313" key="3">
    <source>
        <dbReference type="Proteomes" id="UP000306808"/>
    </source>
</evidence>